<evidence type="ECO:0000313" key="2">
    <source>
        <dbReference type="Proteomes" id="UP000032552"/>
    </source>
</evidence>
<dbReference type="InterPro" id="IPR021701">
    <property type="entry name" value="DUF3284"/>
</dbReference>
<dbReference type="SUPFAM" id="SSF55961">
    <property type="entry name" value="Bet v1-like"/>
    <property type="match status" value="1"/>
</dbReference>
<sequence length="136" mass="15541">MKITMNLPVEPAVFFKQLQLSALADIRTHTGREPLPGSLRGFSYAKKWPNGRQARLQITDMEPNKVYAYTLATPQDDFRVSYRLVPLASGKSRLEYEESLVAKTARGTANNRVSGLLMGWFRKRRFKKMALKMCQS</sequence>
<name>A0A0C9PVJ2_LACPA</name>
<dbReference type="Proteomes" id="UP000032552">
    <property type="component" value="Unassembled WGS sequence"/>
</dbReference>
<dbReference type="Pfam" id="PF11687">
    <property type="entry name" value="DUF3284"/>
    <property type="match status" value="1"/>
</dbReference>
<accession>A0A0C9PVJ2</accession>
<evidence type="ECO:0000313" key="1">
    <source>
        <dbReference type="EMBL" id="GAN36034.1"/>
    </source>
</evidence>
<reference evidence="2" key="1">
    <citation type="submission" date="2014-05" db="EMBL/GenBank/DDBJ databases">
        <title>Whole genome sequencing of Lactobacillus casei NRIC0644.</title>
        <authorList>
            <person name="Atarashi H."/>
            <person name="Yoshida Y."/>
            <person name="Fujimura S."/>
            <person name="Tanaka N."/>
            <person name="Shiwa Y."/>
            <person name="Yoshikawa H."/>
            <person name="Okada S."/>
            <person name="Nakagawa J."/>
        </authorList>
    </citation>
    <scope>NUCLEOTIDE SEQUENCE [LARGE SCALE GENOMIC DNA]</scope>
    <source>
        <strain evidence="2">NRIC0644</strain>
    </source>
</reference>
<comment type="caution">
    <text evidence="1">The sequence shown here is derived from an EMBL/GenBank/DDBJ whole genome shotgun (WGS) entry which is preliminary data.</text>
</comment>
<dbReference type="AlphaFoldDB" id="A0A0C9PVJ2"/>
<dbReference type="GeneID" id="57090707"/>
<organism evidence="1 2">
    <name type="scientific">Lacticaseibacillus paracasei NRIC 0644</name>
    <dbReference type="NCBI Taxonomy" id="1435038"/>
    <lineage>
        <taxon>Bacteria</taxon>
        <taxon>Bacillati</taxon>
        <taxon>Bacillota</taxon>
        <taxon>Bacilli</taxon>
        <taxon>Lactobacillales</taxon>
        <taxon>Lactobacillaceae</taxon>
        <taxon>Lacticaseibacillus</taxon>
    </lineage>
</organism>
<proteinExistence type="predicted"/>
<dbReference type="RefSeq" id="WP_003570974.1">
    <property type="nucleotide sequence ID" value="NZ_BAYM01000039.1"/>
</dbReference>
<protein>
    <submittedName>
        <fullName evidence="1">YbhC protein</fullName>
    </submittedName>
</protein>
<gene>
    <name evidence="1" type="ORF">LC0644_0623</name>
</gene>
<dbReference type="EMBL" id="BAYM01000039">
    <property type="protein sequence ID" value="GAN36034.1"/>
    <property type="molecule type" value="Genomic_DNA"/>
</dbReference>